<comment type="similarity">
    <text evidence="9">Belongs to the G-protein coupled receptor 1 family.</text>
</comment>
<feature type="transmembrane region" description="Helical" evidence="11">
    <location>
        <begin position="339"/>
        <end position="357"/>
    </location>
</feature>
<evidence type="ECO:0000313" key="14">
    <source>
        <dbReference type="Proteomes" id="UP001642483"/>
    </source>
</evidence>
<dbReference type="PROSITE" id="PS50262">
    <property type="entry name" value="G_PROTEIN_RECEP_F1_2"/>
    <property type="match status" value="1"/>
</dbReference>
<evidence type="ECO:0000313" key="13">
    <source>
        <dbReference type="EMBL" id="CAK8694964.1"/>
    </source>
</evidence>
<keyword evidence="2 9" id="KW-0812">Transmembrane</keyword>
<dbReference type="Proteomes" id="UP001642483">
    <property type="component" value="Unassembled WGS sequence"/>
</dbReference>
<name>A0ABP0GWE4_CLALP</name>
<keyword evidence="3 11" id="KW-1133">Transmembrane helix</keyword>
<dbReference type="SUPFAM" id="SSF81321">
    <property type="entry name" value="Family A G protein-coupled receptor-like"/>
    <property type="match status" value="1"/>
</dbReference>
<keyword evidence="6 9" id="KW-0675">Receptor</keyword>
<feature type="compositionally biased region" description="Polar residues" evidence="10">
    <location>
        <begin position="275"/>
        <end position="296"/>
    </location>
</feature>
<dbReference type="EMBL" id="CAWYQH010000141">
    <property type="protein sequence ID" value="CAK8694964.1"/>
    <property type="molecule type" value="Genomic_DNA"/>
</dbReference>
<keyword evidence="1" id="KW-1003">Cell membrane</keyword>
<evidence type="ECO:0000256" key="6">
    <source>
        <dbReference type="ARBA" id="ARBA00023170"/>
    </source>
</evidence>
<dbReference type="InterPro" id="IPR000995">
    <property type="entry name" value="Musac_Ach_rcpt"/>
</dbReference>
<evidence type="ECO:0000256" key="4">
    <source>
        <dbReference type="ARBA" id="ARBA00023040"/>
    </source>
</evidence>
<sequence>MENSTEIPPVKVPLNLETTLWVCFFAVCFSLVTVIANVFVIVAFKMNPRLQTITNFFIISLACADTVIGLISMNLFTIFVVQGRWTLGEAVCDIWLCVDYVASNASVMNLLIICIDRYLALTQPMTYRIKRTKKRACLMIASAWLISIIVWVPVILFWPLMDGGRKVPEDDCYMQIIESSPAATISTAMIAFYVPVIVMSVLSRHICRVKEEHKKFTQKFRKVSTTSSVAKTSSWTQESKINEEDNQNASKLGTRRLSNLMHGREKDNVPVNRGISPNNFGTSNVEGPRLTESSSGCKFTRTESKSLLPVATSFTSRPTRRSFKRSIENIKRANSDNKAARMLLCIILAFVITWAPYNIVVVISTFCESCVPDVLWKISYWLCYMNSTINPACYALCDQEFRDTFRHLIRCQRLSTVHRSTRVGTSEMQ</sequence>
<evidence type="ECO:0000256" key="9">
    <source>
        <dbReference type="RuleBase" id="RU000688"/>
    </source>
</evidence>
<feature type="transmembrane region" description="Helical" evidence="11">
    <location>
        <begin position="56"/>
        <end position="81"/>
    </location>
</feature>
<feature type="transmembrane region" description="Helical" evidence="11">
    <location>
        <begin position="136"/>
        <end position="161"/>
    </location>
</feature>
<accession>A0ABP0GWE4</accession>
<evidence type="ECO:0000256" key="3">
    <source>
        <dbReference type="ARBA" id="ARBA00022989"/>
    </source>
</evidence>
<feature type="transmembrane region" description="Helical" evidence="11">
    <location>
        <begin position="19"/>
        <end position="44"/>
    </location>
</feature>
<dbReference type="PANTHER" id="PTHR24247">
    <property type="entry name" value="5-HYDROXYTRYPTAMINE RECEPTOR"/>
    <property type="match status" value="1"/>
</dbReference>
<keyword evidence="5 11" id="KW-0472">Membrane</keyword>
<evidence type="ECO:0000256" key="5">
    <source>
        <dbReference type="ARBA" id="ARBA00023136"/>
    </source>
</evidence>
<gene>
    <name evidence="13" type="ORF">CVLEPA_LOCUS28282</name>
</gene>
<organism evidence="13 14">
    <name type="scientific">Clavelina lepadiformis</name>
    <name type="common">Light-bulb sea squirt</name>
    <name type="synonym">Ascidia lepadiformis</name>
    <dbReference type="NCBI Taxonomy" id="159417"/>
    <lineage>
        <taxon>Eukaryota</taxon>
        <taxon>Metazoa</taxon>
        <taxon>Chordata</taxon>
        <taxon>Tunicata</taxon>
        <taxon>Ascidiacea</taxon>
        <taxon>Aplousobranchia</taxon>
        <taxon>Clavelinidae</taxon>
        <taxon>Clavelina</taxon>
    </lineage>
</organism>
<dbReference type="PANTHER" id="PTHR24247:SF265">
    <property type="entry name" value="MUSCARINIC ACETYLCHOLINE RECEPTOR DM1"/>
    <property type="match status" value="1"/>
</dbReference>
<dbReference type="CDD" id="cd15049">
    <property type="entry name" value="7tmA_mAChR"/>
    <property type="match status" value="1"/>
</dbReference>
<dbReference type="InterPro" id="IPR017452">
    <property type="entry name" value="GPCR_Rhodpsn_7TM"/>
</dbReference>
<evidence type="ECO:0000256" key="11">
    <source>
        <dbReference type="SAM" id="Phobius"/>
    </source>
</evidence>
<dbReference type="PROSITE" id="PS00237">
    <property type="entry name" value="G_PROTEIN_RECEP_F1_1"/>
    <property type="match status" value="1"/>
</dbReference>
<dbReference type="Pfam" id="PF00001">
    <property type="entry name" value="7tm_1"/>
    <property type="match status" value="1"/>
</dbReference>
<dbReference type="PRINTS" id="PR00237">
    <property type="entry name" value="GPCRRHODOPSN"/>
</dbReference>
<keyword evidence="4 9" id="KW-0297">G-protein coupled receptor</keyword>
<comment type="subcellular location">
    <subcellularLocation>
        <location evidence="8">Postsynaptic cell membrane</location>
        <topology evidence="8">Multi-pass membrane protein</topology>
    </subcellularLocation>
</comment>
<evidence type="ECO:0000256" key="8">
    <source>
        <dbReference type="ARBA" id="ARBA00034104"/>
    </source>
</evidence>
<keyword evidence="14" id="KW-1185">Reference proteome</keyword>
<proteinExistence type="inferred from homology"/>
<keyword evidence="7 9" id="KW-0807">Transducer</keyword>
<reference evidence="13 14" key="1">
    <citation type="submission" date="2024-02" db="EMBL/GenBank/DDBJ databases">
        <authorList>
            <person name="Daric V."/>
            <person name="Darras S."/>
        </authorList>
    </citation>
    <scope>NUCLEOTIDE SEQUENCE [LARGE SCALE GENOMIC DNA]</scope>
</reference>
<feature type="domain" description="G-protein coupled receptors family 1 profile" evidence="12">
    <location>
        <begin position="36"/>
        <end position="394"/>
    </location>
</feature>
<evidence type="ECO:0000259" key="12">
    <source>
        <dbReference type="PROSITE" id="PS50262"/>
    </source>
</evidence>
<evidence type="ECO:0000256" key="1">
    <source>
        <dbReference type="ARBA" id="ARBA00022475"/>
    </source>
</evidence>
<comment type="caution">
    <text evidence="13">The sequence shown here is derived from an EMBL/GenBank/DDBJ whole genome shotgun (WGS) entry which is preliminary data.</text>
</comment>
<dbReference type="PRINTS" id="PR00243">
    <property type="entry name" value="MUSCARINICR"/>
</dbReference>
<dbReference type="Gene3D" id="1.20.1070.10">
    <property type="entry name" value="Rhodopsin 7-helix transmembrane proteins"/>
    <property type="match status" value="2"/>
</dbReference>
<evidence type="ECO:0000256" key="7">
    <source>
        <dbReference type="ARBA" id="ARBA00023224"/>
    </source>
</evidence>
<feature type="transmembrane region" description="Helical" evidence="11">
    <location>
        <begin position="93"/>
        <end position="115"/>
    </location>
</feature>
<evidence type="ECO:0000256" key="2">
    <source>
        <dbReference type="ARBA" id="ARBA00022692"/>
    </source>
</evidence>
<protein>
    <recommendedName>
        <fullName evidence="12">G-protein coupled receptors family 1 profile domain-containing protein</fullName>
    </recommendedName>
</protein>
<feature type="region of interest" description="Disordered" evidence="10">
    <location>
        <begin position="266"/>
        <end position="296"/>
    </location>
</feature>
<evidence type="ECO:0000256" key="10">
    <source>
        <dbReference type="SAM" id="MobiDB-lite"/>
    </source>
</evidence>
<feature type="transmembrane region" description="Helical" evidence="11">
    <location>
        <begin position="181"/>
        <end position="202"/>
    </location>
</feature>
<dbReference type="SMART" id="SM01381">
    <property type="entry name" value="7TM_GPCR_Srsx"/>
    <property type="match status" value="1"/>
</dbReference>
<dbReference type="InterPro" id="IPR000276">
    <property type="entry name" value="GPCR_Rhodpsn"/>
</dbReference>